<evidence type="ECO:0000256" key="2">
    <source>
        <dbReference type="ARBA" id="ARBA00012958"/>
    </source>
</evidence>
<dbReference type="PANTHER" id="PTHR31814:SF2">
    <property type="entry name" value="PHOSPHOMEVALONATE KINASE"/>
    <property type="match status" value="1"/>
</dbReference>
<dbReference type="Proteomes" id="UP000618460">
    <property type="component" value="Unassembled WGS sequence"/>
</dbReference>
<feature type="domain" description="GHMP kinase N-terminal" evidence="7">
    <location>
        <begin position="86"/>
        <end position="177"/>
    </location>
</feature>
<accession>A0A917TV61</accession>
<dbReference type="Pfam" id="PF00288">
    <property type="entry name" value="GHMP_kinases_N"/>
    <property type="match status" value="1"/>
</dbReference>
<evidence type="ECO:0000256" key="3">
    <source>
        <dbReference type="ARBA" id="ARBA00022679"/>
    </source>
</evidence>
<protein>
    <recommendedName>
        <fullName evidence="2">phosphomevalonate kinase</fullName>
        <ecNumber evidence="2">2.7.4.2</ecNumber>
    </recommendedName>
</protein>
<dbReference type="PRINTS" id="PR00959">
    <property type="entry name" value="MEVGALKINASE"/>
</dbReference>
<dbReference type="NCBIfam" id="TIGR01220">
    <property type="entry name" value="Pmev_kin_Gr_pos"/>
    <property type="match status" value="1"/>
</dbReference>
<organism evidence="9 10">
    <name type="scientific">Paraliobacillus quinghaiensis</name>
    <dbReference type="NCBI Taxonomy" id="470815"/>
    <lineage>
        <taxon>Bacteria</taxon>
        <taxon>Bacillati</taxon>
        <taxon>Bacillota</taxon>
        <taxon>Bacilli</taxon>
        <taxon>Bacillales</taxon>
        <taxon>Bacillaceae</taxon>
        <taxon>Paraliobacillus</taxon>
    </lineage>
</organism>
<dbReference type="InterPro" id="IPR006204">
    <property type="entry name" value="GHMP_kinase_N_dom"/>
</dbReference>
<dbReference type="InterPro" id="IPR005917">
    <property type="entry name" value="Pmev_kinase_bact"/>
</dbReference>
<keyword evidence="3" id="KW-0808">Transferase</keyword>
<gene>
    <name evidence="9" type="ORF">GCM10011351_26270</name>
</gene>
<dbReference type="Gene3D" id="3.30.70.890">
    <property type="entry name" value="GHMP kinase, C-terminal domain"/>
    <property type="match status" value="1"/>
</dbReference>
<dbReference type="PANTHER" id="PTHR31814">
    <property type="match status" value="1"/>
</dbReference>
<dbReference type="AlphaFoldDB" id="A0A917TV61"/>
<feature type="domain" description="GHMP kinase C-terminal" evidence="8">
    <location>
        <begin position="296"/>
        <end position="347"/>
    </location>
</feature>
<evidence type="ECO:0000313" key="10">
    <source>
        <dbReference type="Proteomes" id="UP000618460"/>
    </source>
</evidence>
<dbReference type="Pfam" id="PF08544">
    <property type="entry name" value="GHMP_kinases_C"/>
    <property type="match status" value="1"/>
</dbReference>
<dbReference type="EC" id="2.7.4.2" evidence="2"/>
<sequence>MQNTTFDVKVPGKLMIAGEYAVTEPNQASIVVAVDRYISAKITVSDRNKLTLPQLELNDVTWDITSGMVDFQEYDNRLRFIKNTFQVVYNYLHEQNMDIIPFHLAVTSELDDPSGRKYGLGSSAAIVVAVVTAMLKLHESEKEISNPEKIFKLAAIAHFKTQGNGSCADIAASTFGGWLHYTAFQADWLIEKIHKESSISDLLTVDWPMLSISSITPPKNLAFYVGWTGEAASTAPMVTKIQQFRKKNPTVYRAFLEESNRAVALIVKGFNQDNATYVLQGIKQNRHVLCHISEQADTIIETDQLRKLANIAEEYGSGKSSGAGGGDCGIAFVSDRSQVKQLKADWLEAEIKPLNLQASDQGAFVSF</sequence>
<evidence type="ECO:0000313" key="9">
    <source>
        <dbReference type="EMBL" id="GGM38864.1"/>
    </source>
</evidence>
<dbReference type="GO" id="GO:0005524">
    <property type="term" value="F:ATP binding"/>
    <property type="evidence" value="ECO:0007669"/>
    <property type="project" value="UniProtKB-KW"/>
</dbReference>
<reference evidence="9" key="1">
    <citation type="journal article" date="2014" name="Int. J. Syst. Evol. Microbiol.">
        <title>Complete genome sequence of Corynebacterium casei LMG S-19264T (=DSM 44701T), isolated from a smear-ripened cheese.</title>
        <authorList>
            <consortium name="US DOE Joint Genome Institute (JGI-PGF)"/>
            <person name="Walter F."/>
            <person name="Albersmeier A."/>
            <person name="Kalinowski J."/>
            <person name="Ruckert C."/>
        </authorList>
    </citation>
    <scope>NUCLEOTIDE SEQUENCE</scope>
    <source>
        <strain evidence="9">CGMCC 1.6333</strain>
    </source>
</reference>
<keyword evidence="4" id="KW-0547">Nucleotide-binding</keyword>
<dbReference type="OrthoDB" id="1522677at2"/>
<keyword evidence="10" id="KW-1185">Reference proteome</keyword>
<comment type="pathway">
    <text evidence="1">Isoprenoid biosynthesis; isopentenyl diphosphate biosynthesis via mevalonate pathway; isopentenyl diphosphate from (R)-mevalonate: step 2/3.</text>
</comment>
<dbReference type="SUPFAM" id="SSF55060">
    <property type="entry name" value="GHMP Kinase, C-terminal domain"/>
    <property type="match status" value="1"/>
</dbReference>
<keyword evidence="5 9" id="KW-0418">Kinase</keyword>
<evidence type="ECO:0000256" key="1">
    <source>
        <dbReference type="ARBA" id="ARBA00005017"/>
    </source>
</evidence>
<proteinExistence type="predicted"/>
<reference evidence="9" key="2">
    <citation type="submission" date="2020-09" db="EMBL/GenBank/DDBJ databases">
        <authorList>
            <person name="Sun Q."/>
            <person name="Zhou Y."/>
        </authorList>
    </citation>
    <scope>NUCLEOTIDE SEQUENCE</scope>
    <source>
        <strain evidence="9">CGMCC 1.6333</strain>
    </source>
</reference>
<dbReference type="InterPro" id="IPR020568">
    <property type="entry name" value="Ribosomal_Su5_D2-typ_SF"/>
</dbReference>
<dbReference type="GO" id="GO:0004631">
    <property type="term" value="F:phosphomevalonate kinase activity"/>
    <property type="evidence" value="ECO:0007669"/>
    <property type="project" value="UniProtKB-EC"/>
</dbReference>
<dbReference type="InterPro" id="IPR035102">
    <property type="entry name" value="Phosphomevalonate_kinase"/>
</dbReference>
<evidence type="ECO:0000259" key="8">
    <source>
        <dbReference type="Pfam" id="PF08544"/>
    </source>
</evidence>
<evidence type="ECO:0000256" key="5">
    <source>
        <dbReference type="ARBA" id="ARBA00022777"/>
    </source>
</evidence>
<dbReference type="SUPFAM" id="SSF54211">
    <property type="entry name" value="Ribosomal protein S5 domain 2-like"/>
    <property type="match status" value="1"/>
</dbReference>
<comment type="caution">
    <text evidence="9">The sequence shown here is derived from an EMBL/GenBank/DDBJ whole genome shotgun (WGS) entry which is preliminary data.</text>
</comment>
<dbReference type="EMBL" id="BMLG01000019">
    <property type="protein sequence ID" value="GGM38864.1"/>
    <property type="molecule type" value="Genomic_DNA"/>
</dbReference>
<dbReference type="Gene3D" id="3.30.230.10">
    <property type="match status" value="1"/>
</dbReference>
<dbReference type="InterPro" id="IPR036554">
    <property type="entry name" value="GHMP_kinase_C_sf"/>
</dbReference>
<name>A0A917TV61_9BACI</name>
<evidence type="ECO:0000259" key="7">
    <source>
        <dbReference type="Pfam" id="PF00288"/>
    </source>
</evidence>
<evidence type="ECO:0000256" key="4">
    <source>
        <dbReference type="ARBA" id="ARBA00022741"/>
    </source>
</evidence>
<dbReference type="InterPro" id="IPR014721">
    <property type="entry name" value="Ribsml_uS5_D2-typ_fold_subgr"/>
</dbReference>
<dbReference type="RefSeq" id="WP_117156160.1">
    <property type="nucleotide sequence ID" value="NZ_BMLG01000019.1"/>
</dbReference>
<keyword evidence="6" id="KW-0067">ATP-binding</keyword>
<evidence type="ECO:0000256" key="6">
    <source>
        <dbReference type="ARBA" id="ARBA00022840"/>
    </source>
</evidence>
<dbReference type="InterPro" id="IPR013750">
    <property type="entry name" value="GHMP_kinase_C_dom"/>
</dbReference>